<dbReference type="EMBL" id="CP006665">
    <property type="protein sequence ID" value="AIJ10643.1"/>
    <property type="molecule type" value="Genomic_DNA"/>
</dbReference>
<keyword evidence="1" id="KW-0812">Transmembrane</keyword>
<geneLocation type="plasmid" evidence="2 3">
    <name>1</name>
</geneLocation>
<dbReference type="KEGG" id="ete:ETEE_p1052"/>
<keyword evidence="2" id="KW-0614">Plasmid</keyword>
<gene>
    <name evidence="2" type="ORF">ETEE_p1052</name>
</gene>
<evidence type="ECO:0000256" key="1">
    <source>
        <dbReference type="SAM" id="Phobius"/>
    </source>
</evidence>
<keyword evidence="1" id="KW-1133">Transmembrane helix</keyword>
<evidence type="ECO:0000313" key="2">
    <source>
        <dbReference type="EMBL" id="AIJ10643.1"/>
    </source>
</evidence>
<feature type="transmembrane region" description="Helical" evidence="1">
    <location>
        <begin position="9"/>
        <end position="29"/>
    </location>
</feature>
<accession>A0A076LVV8</accession>
<keyword evidence="1" id="KW-0472">Membrane</keyword>
<name>A0A076LVV8_9GAMM</name>
<dbReference type="HOGENOM" id="CLU_2492920_0_0_6"/>
<protein>
    <submittedName>
        <fullName evidence="2">Uncharacterized protein</fullName>
    </submittedName>
</protein>
<dbReference type="Proteomes" id="UP000028681">
    <property type="component" value="Plasmid 1"/>
</dbReference>
<sequence>MRRTRVRTFFFSSGVLGIIYLTIFDFIYYSGVYNYRQCILHYSITKNKHNYLYLRYKSYIYIIFGCDTVGRKVTTKMISTDTGFGA</sequence>
<proteinExistence type="predicted"/>
<organism evidence="2 3">
    <name type="scientific">Edwardsiella anguillarum ET080813</name>
    <dbReference type="NCBI Taxonomy" id="667120"/>
    <lineage>
        <taxon>Bacteria</taxon>
        <taxon>Pseudomonadati</taxon>
        <taxon>Pseudomonadota</taxon>
        <taxon>Gammaproteobacteria</taxon>
        <taxon>Enterobacterales</taxon>
        <taxon>Hafniaceae</taxon>
        <taxon>Edwardsiella</taxon>
    </lineage>
</organism>
<dbReference type="AlphaFoldDB" id="A0A076LVV8"/>
<reference evidence="2 3" key="1">
    <citation type="journal article" date="2012" name="PLoS ONE">
        <title>Edwardsiella comparative phylogenomics reveal the new intra/inter-species taxonomic relationships, virulence evolution and niche adaptation mechanisms.</title>
        <authorList>
            <person name="Yang M."/>
            <person name="Lv Y."/>
            <person name="Xiao J."/>
            <person name="Wu H."/>
            <person name="Zheng H."/>
            <person name="Liu Q."/>
            <person name="Zhang Y."/>
            <person name="Wang Q."/>
        </authorList>
    </citation>
    <scope>NUCLEOTIDE SEQUENCE [LARGE SCALE GENOMIC DNA]</scope>
    <source>
        <strain evidence="3">080813</strain>
        <plasmid evidence="3">Plasmid 1</plasmid>
    </source>
</reference>
<evidence type="ECO:0000313" key="3">
    <source>
        <dbReference type="Proteomes" id="UP000028681"/>
    </source>
</evidence>